<name>A0ABZ2YT01_9BACT</name>
<evidence type="ECO:0000313" key="3">
    <source>
        <dbReference type="Proteomes" id="UP001485459"/>
    </source>
</evidence>
<sequence>MIRHILFCLLTVVCSIQGASAQKTLSLNDAATPSILYSSGTIQRNNQIGGYYFLMQNDKVDKTTNAYALHVLDENLNRVRKIKFNASSNIRLQEAAASDSSMAFLFFYPMDRKYELRIYDHDGELLQTYARTYDSEKRKLHLQNMSQHNESDANRTLFEVGANGYMAVFVRWQGKGTCTYDINFYDVKKHKTTKFSPGVADKDFLRADFLAKTDSLLFLEISNRRSSRASTSIVAFNIHTKKKAFEVNANKEKWQFEPAAVLPVPGQDTIVMVGKYFEKGERHMKSNGKGIAIYRVSRNTGAILTRTYNSWETEINRLYSCNKKGKNAENGYLYLHNAALGPDGKLFVAAEGYSRKVYPFGVVYSTVLLPFHMTPSFTTVANADMVVLEFSNTDKLVKAVTYDKPGTRMMSRMDFLNRHMVARSMRTVGRFGYQFIHPSGNPGHFSICYYSSRSSESESGYFTYLRYNGQKFRQYEVALRTRERTTTVLPAKPGFLLIIEDNRKEKTVEMRMEKIS</sequence>
<dbReference type="EMBL" id="CP149822">
    <property type="protein sequence ID" value="WZN42593.1"/>
    <property type="molecule type" value="Genomic_DNA"/>
</dbReference>
<keyword evidence="1" id="KW-0732">Signal</keyword>
<accession>A0ABZ2YT01</accession>
<dbReference type="RefSeq" id="WP_341837428.1">
    <property type="nucleotide sequence ID" value="NZ_CP149822.1"/>
</dbReference>
<evidence type="ECO:0000313" key="2">
    <source>
        <dbReference type="EMBL" id="WZN42593.1"/>
    </source>
</evidence>
<dbReference type="Proteomes" id="UP001485459">
    <property type="component" value="Chromosome"/>
</dbReference>
<reference evidence="3" key="1">
    <citation type="submission" date="2024-03" db="EMBL/GenBank/DDBJ databases">
        <title>Chitinophaga horti sp. nov., isolated from garden soil.</title>
        <authorList>
            <person name="Lee D.S."/>
            <person name="Han D.M."/>
            <person name="Baek J.H."/>
            <person name="Choi D.G."/>
            <person name="Jeon J.H."/>
            <person name="Jeon C.O."/>
        </authorList>
    </citation>
    <scope>NUCLEOTIDE SEQUENCE [LARGE SCALE GENOMIC DNA]</scope>
    <source>
        <strain evidence="3">GPA1</strain>
    </source>
</reference>
<evidence type="ECO:0000256" key="1">
    <source>
        <dbReference type="SAM" id="SignalP"/>
    </source>
</evidence>
<gene>
    <name evidence="2" type="ORF">WJU16_06040</name>
</gene>
<keyword evidence="3" id="KW-1185">Reference proteome</keyword>
<organism evidence="2 3">
    <name type="scientific">Chitinophaga pollutisoli</name>
    <dbReference type="NCBI Taxonomy" id="3133966"/>
    <lineage>
        <taxon>Bacteria</taxon>
        <taxon>Pseudomonadati</taxon>
        <taxon>Bacteroidota</taxon>
        <taxon>Chitinophagia</taxon>
        <taxon>Chitinophagales</taxon>
        <taxon>Chitinophagaceae</taxon>
        <taxon>Chitinophaga</taxon>
    </lineage>
</organism>
<feature type="chain" id="PRO_5046449743" evidence="1">
    <location>
        <begin position="22"/>
        <end position="516"/>
    </location>
</feature>
<dbReference type="InterPro" id="IPR046661">
    <property type="entry name" value="DUF6770"/>
</dbReference>
<dbReference type="Pfam" id="PF20559">
    <property type="entry name" value="DUF6770"/>
    <property type="match status" value="1"/>
</dbReference>
<feature type="signal peptide" evidence="1">
    <location>
        <begin position="1"/>
        <end position="21"/>
    </location>
</feature>
<proteinExistence type="predicted"/>
<protein>
    <submittedName>
        <fullName evidence="2">DUF6770 family protein</fullName>
    </submittedName>
</protein>